<feature type="region of interest" description="Disordered" evidence="1">
    <location>
        <begin position="295"/>
        <end position="315"/>
    </location>
</feature>
<evidence type="ECO:0000313" key="3">
    <source>
        <dbReference type="Proteomes" id="UP000799439"/>
    </source>
</evidence>
<gene>
    <name evidence="2" type="ORF">K461DRAFT_295931</name>
</gene>
<protein>
    <recommendedName>
        <fullName evidence="4">Life-span regulatory factor domain-containing protein</fullName>
    </recommendedName>
</protein>
<feature type="region of interest" description="Disordered" evidence="1">
    <location>
        <begin position="1"/>
        <end position="52"/>
    </location>
</feature>
<feature type="compositionally biased region" description="Basic residues" evidence="1">
    <location>
        <begin position="29"/>
        <end position="44"/>
    </location>
</feature>
<reference evidence="2" key="1">
    <citation type="journal article" date="2020" name="Stud. Mycol.">
        <title>101 Dothideomycetes genomes: a test case for predicting lifestyles and emergence of pathogens.</title>
        <authorList>
            <person name="Haridas S."/>
            <person name="Albert R."/>
            <person name="Binder M."/>
            <person name="Bloem J."/>
            <person name="Labutti K."/>
            <person name="Salamov A."/>
            <person name="Andreopoulos B."/>
            <person name="Baker S."/>
            <person name="Barry K."/>
            <person name="Bills G."/>
            <person name="Bluhm B."/>
            <person name="Cannon C."/>
            <person name="Castanera R."/>
            <person name="Culley D."/>
            <person name="Daum C."/>
            <person name="Ezra D."/>
            <person name="Gonzalez J."/>
            <person name="Henrissat B."/>
            <person name="Kuo A."/>
            <person name="Liang C."/>
            <person name="Lipzen A."/>
            <person name="Lutzoni F."/>
            <person name="Magnuson J."/>
            <person name="Mondo S."/>
            <person name="Nolan M."/>
            <person name="Ohm R."/>
            <person name="Pangilinan J."/>
            <person name="Park H.-J."/>
            <person name="Ramirez L."/>
            <person name="Alfaro M."/>
            <person name="Sun H."/>
            <person name="Tritt A."/>
            <person name="Yoshinaga Y."/>
            <person name="Zwiers L.-H."/>
            <person name="Turgeon B."/>
            <person name="Goodwin S."/>
            <person name="Spatafora J."/>
            <person name="Crous P."/>
            <person name="Grigoriev I."/>
        </authorList>
    </citation>
    <scope>NUCLEOTIDE SEQUENCE</scope>
    <source>
        <strain evidence="2">CBS 260.36</strain>
    </source>
</reference>
<dbReference type="EMBL" id="ML996089">
    <property type="protein sequence ID" value="KAF2150679.1"/>
    <property type="molecule type" value="Genomic_DNA"/>
</dbReference>
<feature type="compositionally biased region" description="Polar residues" evidence="1">
    <location>
        <begin position="183"/>
        <end position="229"/>
    </location>
</feature>
<dbReference type="Pfam" id="PF12855">
    <property type="entry name" value="Ecl1"/>
    <property type="match status" value="1"/>
</dbReference>
<proteinExistence type="predicted"/>
<keyword evidence="3" id="KW-1185">Reference proteome</keyword>
<feature type="region of interest" description="Disordered" evidence="1">
    <location>
        <begin position="99"/>
        <end position="137"/>
    </location>
</feature>
<dbReference type="Proteomes" id="UP000799439">
    <property type="component" value="Unassembled WGS sequence"/>
</dbReference>
<dbReference type="OrthoDB" id="3599883at2759"/>
<dbReference type="AlphaFoldDB" id="A0A9P4J1G9"/>
<comment type="caution">
    <text evidence="2">The sequence shown here is derived from an EMBL/GenBank/DDBJ whole genome shotgun (WGS) entry which is preliminary data.</text>
</comment>
<name>A0A9P4J1G9_9PEZI</name>
<accession>A0A9P4J1G9</accession>
<feature type="compositionally biased region" description="Polar residues" evidence="1">
    <location>
        <begin position="1"/>
        <end position="13"/>
    </location>
</feature>
<organism evidence="2 3">
    <name type="scientific">Myriangium duriaei CBS 260.36</name>
    <dbReference type="NCBI Taxonomy" id="1168546"/>
    <lineage>
        <taxon>Eukaryota</taxon>
        <taxon>Fungi</taxon>
        <taxon>Dikarya</taxon>
        <taxon>Ascomycota</taxon>
        <taxon>Pezizomycotina</taxon>
        <taxon>Dothideomycetes</taxon>
        <taxon>Dothideomycetidae</taxon>
        <taxon>Myriangiales</taxon>
        <taxon>Myriangiaceae</taxon>
        <taxon>Myriangium</taxon>
    </lineage>
</organism>
<feature type="compositionally biased region" description="Low complexity" evidence="1">
    <location>
        <begin position="169"/>
        <end position="182"/>
    </location>
</feature>
<sequence length="315" mass="34078">MTRPANTRTNSQGRVILKSSRPSPLKLSKGSHAHKSSSPRHKTFDKRDSITETDDDNYDVMAALPSFCATCEKQIINPNATFLYCSEACRRKDGSRSVSTALESGVPSPPVPDPDLDSEPFADIVPQQSPTVLRPASIISIDSEDESSASDRKESDAAKYLSQFLMSGSASPSRYARPSYRRNPTTTSHTGPPSLSHTPTSIASPFSSWNSMARTAPSKTTSWGHRPTNSRSFDFAVPASMGKTDVLQSKVSTDTAFRVAGGDLTYEKRPMAPTPVNSPCTGSLKQLFAHEAMRRSSSQISGTSLANLLAKEESR</sequence>
<feature type="region of interest" description="Disordered" evidence="1">
    <location>
        <begin position="169"/>
        <end position="229"/>
    </location>
</feature>
<dbReference type="InterPro" id="IPR024368">
    <property type="entry name" value="Ecl1/2/3"/>
</dbReference>
<evidence type="ECO:0000313" key="2">
    <source>
        <dbReference type="EMBL" id="KAF2150679.1"/>
    </source>
</evidence>
<evidence type="ECO:0008006" key="4">
    <source>
        <dbReference type="Google" id="ProtNLM"/>
    </source>
</evidence>
<feature type="compositionally biased region" description="Polar residues" evidence="1">
    <location>
        <begin position="295"/>
        <end position="306"/>
    </location>
</feature>
<evidence type="ECO:0000256" key="1">
    <source>
        <dbReference type="SAM" id="MobiDB-lite"/>
    </source>
</evidence>
<feature type="compositionally biased region" description="Low complexity" evidence="1">
    <location>
        <begin position="17"/>
        <end position="28"/>
    </location>
</feature>